<dbReference type="EMBL" id="JAOPJZ010000013">
    <property type="protein sequence ID" value="MCU4753144.1"/>
    <property type="molecule type" value="Genomic_DNA"/>
</dbReference>
<protein>
    <recommendedName>
        <fullName evidence="1">DUF8154 domain-containing protein</fullName>
    </recommendedName>
</protein>
<name>A0AAP3E8C9_9EURY</name>
<dbReference type="InterPro" id="IPR058467">
    <property type="entry name" value="DUF8154"/>
</dbReference>
<dbReference type="AlphaFoldDB" id="A0AAP3E8C9"/>
<reference evidence="2 3" key="1">
    <citation type="submission" date="2022-09" db="EMBL/GenBank/DDBJ databases">
        <title>Enrichment on poylsaccharides allowed isolation of novel metabolic and taxonomic groups of Haloarchaea.</title>
        <authorList>
            <person name="Sorokin D.Y."/>
            <person name="Elcheninov A.G."/>
            <person name="Khizhniak T.V."/>
            <person name="Kolganova T.V."/>
            <person name="Kublanov I.V."/>
        </authorList>
    </citation>
    <scope>NUCLEOTIDE SEQUENCE [LARGE SCALE GENOMIC DNA]</scope>
    <source>
        <strain evidence="2 3">AArc-curdl1</strain>
    </source>
</reference>
<proteinExistence type="predicted"/>
<sequence length="163" mass="18638">MVNDDIRDHLAAAERTFEESPVTIEDGLDVDKPELVQLRRACRLIAAGSYLLERGYYTVVIESSFVAIERTIQFRLIHDGAMAPEEIISSHRRLYQRGAQAGLYDDRFGEELADLWNQNRTKTYYRLGIATEEQAEAMCQFATSFHQHLVSTSRLKHECICGP</sequence>
<dbReference type="Proteomes" id="UP001321047">
    <property type="component" value="Unassembled WGS sequence"/>
</dbReference>
<evidence type="ECO:0000313" key="2">
    <source>
        <dbReference type="EMBL" id="MCU4753144.1"/>
    </source>
</evidence>
<organism evidence="2 3">
    <name type="scientific">Natronosalvus hydrolyticus</name>
    <dbReference type="NCBI Taxonomy" id="2979988"/>
    <lineage>
        <taxon>Archaea</taxon>
        <taxon>Methanobacteriati</taxon>
        <taxon>Methanobacteriota</taxon>
        <taxon>Stenosarchaea group</taxon>
        <taxon>Halobacteria</taxon>
        <taxon>Halobacteriales</taxon>
        <taxon>Natrialbaceae</taxon>
        <taxon>Natronosalvus</taxon>
    </lineage>
</organism>
<feature type="domain" description="DUF8154" evidence="1">
    <location>
        <begin position="2"/>
        <end position="161"/>
    </location>
</feature>
<comment type="caution">
    <text evidence="2">The sequence shown here is derived from an EMBL/GenBank/DDBJ whole genome shotgun (WGS) entry which is preliminary data.</text>
</comment>
<keyword evidence="3" id="KW-1185">Reference proteome</keyword>
<gene>
    <name evidence="2" type="ORF">OB919_14350</name>
</gene>
<dbReference type="Pfam" id="PF26481">
    <property type="entry name" value="DUF8154"/>
    <property type="match status" value="1"/>
</dbReference>
<accession>A0AAP3E8C9</accession>
<evidence type="ECO:0000259" key="1">
    <source>
        <dbReference type="Pfam" id="PF26481"/>
    </source>
</evidence>
<dbReference type="RefSeq" id="WP_342809469.1">
    <property type="nucleotide sequence ID" value="NZ_JAOPJZ010000013.1"/>
</dbReference>
<evidence type="ECO:0000313" key="3">
    <source>
        <dbReference type="Proteomes" id="UP001321047"/>
    </source>
</evidence>